<name>A0ACC0TVI4_9AGAM</name>
<evidence type="ECO:0000313" key="1">
    <source>
        <dbReference type="EMBL" id="KAI9448661.1"/>
    </source>
</evidence>
<reference evidence="1" key="1">
    <citation type="submission" date="2021-03" db="EMBL/GenBank/DDBJ databases">
        <title>Evolutionary priming and transition to the ectomycorrhizal habit in an iconic lineage of mushroom-forming fungi: is preadaptation a requirement?</title>
        <authorList>
            <consortium name="DOE Joint Genome Institute"/>
            <person name="Looney B.P."/>
            <person name="Miyauchi S."/>
            <person name="Morin E."/>
            <person name="Drula E."/>
            <person name="Courty P.E."/>
            <person name="Chicoki N."/>
            <person name="Fauchery L."/>
            <person name="Kohler A."/>
            <person name="Kuo A."/>
            <person name="LaButti K."/>
            <person name="Pangilinan J."/>
            <person name="Lipzen A."/>
            <person name="Riley R."/>
            <person name="Andreopoulos W."/>
            <person name="He G."/>
            <person name="Johnson J."/>
            <person name="Barry K.W."/>
            <person name="Grigoriev I.V."/>
            <person name="Nagy L."/>
            <person name="Hibbett D."/>
            <person name="Henrissat B."/>
            <person name="Matheny P.B."/>
            <person name="Labbe J."/>
            <person name="Martin A.F."/>
        </authorList>
    </citation>
    <scope>NUCLEOTIDE SEQUENCE</scope>
    <source>
        <strain evidence="1">BPL698</strain>
    </source>
</reference>
<evidence type="ECO:0000313" key="2">
    <source>
        <dbReference type="Proteomes" id="UP001207468"/>
    </source>
</evidence>
<feature type="non-terminal residue" evidence="1">
    <location>
        <position position="1"/>
    </location>
</feature>
<gene>
    <name evidence="1" type="ORF">F5148DRAFT_1250815</name>
</gene>
<dbReference type="EMBL" id="JAGFNK010000573">
    <property type="protein sequence ID" value="KAI9448661.1"/>
    <property type="molecule type" value="Genomic_DNA"/>
</dbReference>
<protein>
    <submittedName>
        <fullName evidence="1">Uncharacterized protein</fullName>
    </submittedName>
</protein>
<dbReference type="Proteomes" id="UP001207468">
    <property type="component" value="Unassembled WGS sequence"/>
</dbReference>
<keyword evidence="2" id="KW-1185">Reference proteome</keyword>
<comment type="caution">
    <text evidence="1">The sequence shown here is derived from an EMBL/GenBank/DDBJ whole genome shotgun (WGS) entry which is preliminary data.</text>
</comment>
<organism evidence="1 2">
    <name type="scientific">Russula earlei</name>
    <dbReference type="NCBI Taxonomy" id="71964"/>
    <lineage>
        <taxon>Eukaryota</taxon>
        <taxon>Fungi</taxon>
        <taxon>Dikarya</taxon>
        <taxon>Basidiomycota</taxon>
        <taxon>Agaricomycotina</taxon>
        <taxon>Agaricomycetes</taxon>
        <taxon>Russulales</taxon>
        <taxon>Russulaceae</taxon>
        <taxon>Russula</taxon>
    </lineage>
</organism>
<accession>A0ACC0TVI4</accession>
<proteinExistence type="predicted"/>
<sequence length="139" mass="15426">KRLALIRIFAFLSAVVTVIIIASGLLRTIVHFMLKDALISECTALATGQDVFIHWGFWGSDTHEQLTASQASQFCHKAWDHDSFSGCFARSFLCPCSLFLCFPTPDKSPHSAPYGMTFPELTPLHMLLALRMPLATRAP</sequence>